<dbReference type="Gene3D" id="1.10.287.470">
    <property type="entry name" value="Helix hairpin bin"/>
    <property type="match status" value="1"/>
</dbReference>
<reference evidence="2" key="1">
    <citation type="journal article" date="2020" name="bioRxiv">
        <title>A rank-normalized archaeal taxonomy based on genome phylogeny resolves widespread incomplete and uneven classifications.</title>
        <authorList>
            <person name="Rinke C."/>
            <person name="Chuvochina M."/>
            <person name="Mussig A.J."/>
            <person name="Chaumeil P.-A."/>
            <person name="Waite D.W."/>
            <person name="Whitman W.B."/>
            <person name="Parks D.H."/>
            <person name="Hugenholtz P."/>
        </authorList>
    </citation>
    <scope>NUCLEOTIDE SEQUENCE [LARGE SCALE GENOMIC DNA]</scope>
</reference>
<evidence type="ECO:0000313" key="1">
    <source>
        <dbReference type="EMBL" id="HII83809.1"/>
    </source>
</evidence>
<gene>
    <name evidence="1" type="ORF">HA271_02980</name>
</gene>
<dbReference type="Gene3D" id="3.40.50.10150">
    <property type="entry name" value="B12-dependent dehydatase associated subunit"/>
    <property type="match status" value="1"/>
</dbReference>
<dbReference type="Proteomes" id="UP000586031">
    <property type="component" value="Unassembled WGS sequence"/>
</dbReference>
<protein>
    <submittedName>
        <fullName evidence="1">DUF3236 family protein</fullName>
    </submittedName>
</protein>
<dbReference type="AlphaFoldDB" id="A0A7J4TKU6"/>
<dbReference type="EMBL" id="DUHE01000087">
    <property type="protein sequence ID" value="HII83809.1"/>
    <property type="molecule type" value="Genomic_DNA"/>
</dbReference>
<accession>A0A7J4TKU6</accession>
<name>A0A7J4TKU6_9EURY</name>
<dbReference type="Pfam" id="PF11576">
    <property type="entry name" value="HcgB"/>
    <property type="match status" value="1"/>
</dbReference>
<proteinExistence type="predicted"/>
<evidence type="ECO:0000313" key="2">
    <source>
        <dbReference type="Proteomes" id="UP000586031"/>
    </source>
</evidence>
<sequence>MLTNFDETVRNAYQESVQDERFGDTEDELIALRNHIRSCKRIVVPNKNTLKTSAINEVLTKFNLPSAEHMCIHTNSADLSRTPAITKALLALDICNCDLVIARGRLGVPGSGSLLVIMDKKGRILSAATSPSHILHGKEVQDAVKDEITEALLRIGFSVVE</sequence>
<dbReference type="InterPro" id="IPR012019">
    <property type="entry name" value="HcgB"/>
</dbReference>
<comment type="caution">
    <text evidence="1">The sequence shown here is derived from an EMBL/GenBank/DDBJ whole genome shotgun (WGS) entry which is preliminary data.</text>
</comment>
<organism evidence="1 2">
    <name type="scientific">Methanobacterium subterraneum</name>
    <dbReference type="NCBI Taxonomy" id="59277"/>
    <lineage>
        <taxon>Archaea</taxon>
        <taxon>Methanobacteriati</taxon>
        <taxon>Methanobacteriota</taxon>
        <taxon>Methanomada group</taxon>
        <taxon>Methanobacteria</taxon>
        <taxon>Methanobacteriales</taxon>
        <taxon>Methanobacteriaceae</taxon>
        <taxon>Methanobacterium</taxon>
    </lineage>
</organism>
<dbReference type="InterPro" id="IPR010254">
    <property type="entry name" value="B12-dep_deHydtase_bsu"/>
</dbReference>
<dbReference type="PIRSF" id="PIRSF005018">
    <property type="entry name" value="UCP005018"/>
    <property type="match status" value="1"/>
</dbReference>